<keyword evidence="3" id="KW-1185">Reference proteome</keyword>
<evidence type="ECO:0000313" key="2">
    <source>
        <dbReference type="EMBL" id="BCT77973.1"/>
    </source>
</evidence>
<evidence type="ECO:0000256" key="1">
    <source>
        <dbReference type="SAM" id="MobiDB-lite"/>
    </source>
</evidence>
<gene>
    <name evidence="2" type="ORF">SCMU_38150</name>
</gene>
<evidence type="ECO:0000313" key="3">
    <source>
        <dbReference type="Proteomes" id="UP001319861"/>
    </source>
</evidence>
<sequence length="75" mass="7563">MGGRAADAVLELGLGGGRVLVPAVLDERDAQRLAAASLIRVGARAGPRHRGLQGKDLVHGKSFGGGLAGKARGRP</sequence>
<dbReference type="EMBL" id="AP024525">
    <property type="protein sequence ID" value="BCT77973.1"/>
    <property type="molecule type" value="Genomic_DNA"/>
</dbReference>
<protein>
    <submittedName>
        <fullName evidence="2">Uncharacterized protein</fullName>
    </submittedName>
</protein>
<organism evidence="2 3">
    <name type="scientific">Sinomonas cyclohexanicum</name>
    <name type="common">Corynebacterium cyclohexanicum</name>
    <dbReference type="NCBI Taxonomy" id="322009"/>
    <lineage>
        <taxon>Bacteria</taxon>
        <taxon>Bacillati</taxon>
        <taxon>Actinomycetota</taxon>
        <taxon>Actinomycetes</taxon>
        <taxon>Micrococcales</taxon>
        <taxon>Micrococcaceae</taxon>
        <taxon>Sinomonas</taxon>
    </lineage>
</organism>
<feature type="region of interest" description="Disordered" evidence="1">
    <location>
        <begin position="47"/>
        <end position="75"/>
    </location>
</feature>
<accession>A0ABM7Q0H6</accession>
<name>A0ABM7Q0H6_SINCY</name>
<dbReference type="Proteomes" id="UP001319861">
    <property type="component" value="Chromosome"/>
</dbReference>
<reference evidence="2 3" key="1">
    <citation type="journal article" date="2021" name="J. Biosci. Bioeng.">
        <title>Identification and characterization of a chc gene cluster responsible for the aromatization pathway of cyclohexanecarboxylate degradation in Sinomonas cyclohexanicum ATCC 51369.</title>
        <authorList>
            <person name="Yamamoto T."/>
            <person name="Hasegawa Y."/>
            <person name="Lau P.C.K."/>
            <person name="Iwaki H."/>
        </authorList>
    </citation>
    <scope>NUCLEOTIDE SEQUENCE [LARGE SCALE GENOMIC DNA]</scope>
    <source>
        <strain evidence="2 3">ATCC 51369</strain>
    </source>
</reference>
<proteinExistence type="predicted"/>